<dbReference type="PROSITE" id="PS50110">
    <property type="entry name" value="RESPONSE_REGULATORY"/>
    <property type="match status" value="1"/>
</dbReference>
<dbReference type="Proteomes" id="UP000092695">
    <property type="component" value="Chromosome"/>
</dbReference>
<feature type="domain" description="HTH luxR-type" evidence="6">
    <location>
        <begin position="140"/>
        <end position="205"/>
    </location>
</feature>
<feature type="domain" description="Response regulatory" evidence="7">
    <location>
        <begin position="3"/>
        <end position="119"/>
    </location>
</feature>
<dbReference type="OrthoDB" id="9796655at2"/>
<dbReference type="EMBL" id="CP016268">
    <property type="protein sequence ID" value="ANO52633.1"/>
    <property type="molecule type" value="Genomic_DNA"/>
</dbReference>
<accession>A0A193LJM6</accession>
<evidence type="ECO:0000313" key="8">
    <source>
        <dbReference type="EMBL" id="ANO52633.1"/>
    </source>
</evidence>
<dbReference type="InterPro" id="IPR016032">
    <property type="entry name" value="Sig_transdc_resp-reg_C-effctor"/>
</dbReference>
<dbReference type="Pfam" id="PF00196">
    <property type="entry name" value="GerE"/>
    <property type="match status" value="1"/>
</dbReference>
<dbReference type="InterPro" id="IPR011006">
    <property type="entry name" value="CheY-like_superfamily"/>
</dbReference>
<protein>
    <recommendedName>
        <fullName evidence="10">DNA-binding response regulator</fullName>
    </recommendedName>
</protein>
<keyword evidence="2" id="KW-0805">Transcription regulation</keyword>
<keyword evidence="1 5" id="KW-0597">Phosphoprotein</keyword>
<keyword evidence="9" id="KW-1185">Reference proteome</keyword>
<dbReference type="PANTHER" id="PTHR43214:SF41">
    <property type="entry name" value="NITRATE_NITRITE RESPONSE REGULATOR PROTEIN NARP"/>
    <property type="match status" value="1"/>
</dbReference>
<evidence type="ECO:0000256" key="3">
    <source>
        <dbReference type="ARBA" id="ARBA00023125"/>
    </source>
</evidence>
<evidence type="ECO:0000259" key="6">
    <source>
        <dbReference type="PROSITE" id="PS50043"/>
    </source>
</evidence>
<dbReference type="SUPFAM" id="SSF46894">
    <property type="entry name" value="C-terminal effector domain of the bipartite response regulators"/>
    <property type="match status" value="1"/>
</dbReference>
<keyword evidence="3" id="KW-0238">DNA-binding</keyword>
<evidence type="ECO:0000256" key="2">
    <source>
        <dbReference type="ARBA" id="ARBA00023015"/>
    </source>
</evidence>
<dbReference type="RefSeq" id="WP_068618149.1">
    <property type="nucleotide sequence ID" value="NZ_CP016268.1"/>
</dbReference>
<dbReference type="PROSITE" id="PS00622">
    <property type="entry name" value="HTH_LUXR_1"/>
    <property type="match status" value="1"/>
</dbReference>
<dbReference type="SUPFAM" id="SSF52172">
    <property type="entry name" value="CheY-like"/>
    <property type="match status" value="1"/>
</dbReference>
<dbReference type="SMART" id="SM00421">
    <property type="entry name" value="HTH_LUXR"/>
    <property type="match status" value="1"/>
</dbReference>
<dbReference type="InterPro" id="IPR058245">
    <property type="entry name" value="NreC/VraR/RcsB-like_REC"/>
</dbReference>
<feature type="modified residue" description="4-aspartylphosphate" evidence="5">
    <location>
        <position position="54"/>
    </location>
</feature>
<dbReference type="SMART" id="SM00448">
    <property type="entry name" value="REC"/>
    <property type="match status" value="1"/>
</dbReference>
<dbReference type="InterPro" id="IPR039420">
    <property type="entry name" value="WalR-like"/>
</dbReference>
<evidence type="ECO:0000256" key="5">
    <source>
        <dbReference type="PROSITE-ProRule" id="PRU00169"/>
    </source>
</evidence>
<dbReference type="Pfam" id="PF00072">
    <property type="entry name" value="Response_reg"/>
    <property type="match status" value="1"/>
</dbReference>
<evidence type="ECO:0000256" key="1">
    <source>
        <dbReference type="ARBA" id="ARBA00022553"/>
    </source>
</evidence>
<proteinExistence type="predicted"/>
<gene>
    <name evidence="8" type="ORF">BA177_16860</name>
</gene>
<dbReference type="Gene3D" id="3.40.50.2300">
    <property type="match status" value="1"/>
</dbReference>
<dbReference type="GO" id="GO:0003677">
    <property type="term" value="F:DNA binding"/>
    <property type="evidence" value="ECO:0007669"/>
    <property type="project" value="UniProtKB-KW"/>
</dbReference>
<evidence type="ECO:0000259" key="7">
    <source>
        <dbReference type="PROSITE" id="PS50110"/>
    </source>
</evidence>
<dbReference type="GO" id="GO:0000160">
    <property type="term" value="P:phosphorelay signal transduction system"/>
    <property type="evidence" value="ECO:0007669"/>
    <property type="project" value="InterPro"/>
</dbReference>
<dbReference type="PROSITE" id="PS50043">
    <property type="entry name" value="HTH_LUXR_2"/>
    <property type="match status" value="1"/>
</dbReference>
<dbReference type="GO" id="GO:0006355">
    <property type="term" value="P:regulation of DNA-templated transcription"/>
    <property type="evidence" value="ECO:0007669"/>
    <property type="project" value="InterPro"/>
</dbReference>
<dbReference type="CDD" id="cd06170">
    <property type="entry name" value="LuxR_C_like"/>
    <property type="match status" value="1"/>
</dbReference>
<dbReference type="PANTHER" id="PTHR43214">
    <property type="entry name" value="TWO-COMPONENT RESPONSE REGULATOR"/>
    <property type="match status" value="1"/>
</dbReference>
<reference evidence="8 9" key="1">
    <citation type="submission" date="2016-06" db="EMBL/GenBank/DDBJ databases">
        <title>Complete genome sequence of a deep-branching marine Gamma Proteobacterium Woeseia oceani type strain XK5.</title>
        <authorList>
            <person name="Mu D."/>
            <person name="Du Z."/>
        </authorList>
    </citation>
    <scope>NUCLEOTIDE SEQUENCE [LARGE SCALE GENOMIC DNA]</scope>
    <source>
        <strain evidence="8 9">XK5</strain>
    </source>
</reference>
<dbReference type="AlphaFoldDB" id="A0A193LJM6"/>
<dbReference type="InterPro" id="IPR001789">
    <property type="entry name" value="Sig_transdc_resp-reg_receiver"/>
</dbReference>
<dbReference type="PRINTS" id="PR00038">
    <property type="entry name" value="HTHLUXR"/>
</dbReference>
<dbReference type="KEGG" id="woc:BA177_16860"/>
<dbReference type="STRING" id="1548547.BA177_16860"/>
<sequence length="208" mass="22796">MIRILIADDHALIREGLVKVFDSEPDMTVVAAASDAPTAIEYAMTHATDIVILDVNMPGTSGIEALQKLRNTRPGLPVLMLSMLPERNYAMRLLDEGASGFVSKESAADEIVDAVRQVMAGNKYLSPALAAEITGNHKIPAEPHSQLSRREFQVLRLIASGSGTRNIAEQLDLSINTVATYRRRILAKLDLKSDVEVTRFAIEHHLLD</sequence>
<name>A0A193LJM6_9GAMM</name>
<organism evidence="8 9">
    <name type="scientific">Woeseia oceani</name>
    <dbReference type="NCBI Taxonomy" id="1548547"/>
    <lineage>
        <taxon>Bacteria</taxon>
        <taxon>Pseudomonadati</taxon>
        <taxon>Pseudomonadota</taxon>
        <taxon>Gammaproteobacteria</taxon>
        <taxon>Woeseiales</taxon>
        <taxon>Woeseiaceae</taxon>
        <taxon>Woeseia</taxon>
    </lineage>
</organism>
<evidence type="ECO:0000313" key="9">
    <source>
        <dbReference type="Proteomes" id="UP000092695"/>
    </source>
</evidence>
<dbReference type="CDD" id="cd17535">
    <property type="entry name" value="REC_NarL-like"/>
    <property type="match status" value="1"/>
</dbReference>
<dbReference type="InterPro" id="IPR000792">
    <property type="entry name" value="Tscrpt_reg_LuxR_C"/>
</dbReference>
<evidence type="ECO:0000256" key="4">
    <source>
        <dbReference type="ARBA" id="ARBA00023163"/>
    </source>
</evidence>
<evidence type="ECO:0008006" key="10">
    <source>
        <dbReference type="Google" id="ProtNLM"/>
    </source>
</evidence>
<keyword evidence="4" id="KW-0804">Transcription</keyword>